<evidence type="ECO:0000259" key="2">
    <source>
        <dbReference type="Pfam" id="PF26239"/>
    </source>
</evidence>
<reference evidence="4" key="1">
    <citation type="submission" date="2017-01" db="EMBL/GenBank/DDBJ databases">
        <authorList>
            <person name="Varghese N."/>
            <person name="Submissions S."/>
        </authorList>
    </citation>
    <scope>NUCLEOTIDE SEQUENCE [LARGE SCALE GENOMIC DNA]</scope>
    <source>
        <strain evidence="4">CGMCC 1.7737</strain>
    </source>
</reference>
<organism evidence="3 4">
    <name type="scientific">Haladaptatus litoreus</name>
    <dbReference type="NCBI Taxonomy" id="553468"/>
    <lineage>
        <taxon>Archaea</taxon>
        <taxon>Methanobacteriati</taxon>
        <taxon>Methanobacteriota</taxon>
        <taxon>Stenosarchaea group</taxon>
        <taxon>Halobacteria</taxon>
        <taxon>Halobacteriales</taxon>
        <taxon>Haladaptataceae</taxon>
        <taxon>Haladaptatus</taxon>
    </lineage>
</organism>
<dbReference type="Proteomes" id="UP000186914">
    <property type="component" value="Unassembled WGS sequence"/>
</dbReference>
<dbReference type="RefSeq" id="WP_076427746.1">
    <property type="nucleotide sequence ID" value="NZ_FTNO01000001.1"/>
</dbReference>
<proteinExistence type="predicted"/>
<accession>A0A1N6W1H0</accession>
<dbReference type="EMBL" id="FTNO01000001">
    <property type="protein sequence ID" value="SIQ83832.1"/>
    <property type="molecule type" value="Genomic_DNA"/>
</dbReference>
<name>A0A1N6W1H0_9EURY</name>
<evidence type="ECO:0000313" key="3">
    <source>
        <dbReference type="EMBL" id="SIQ83832.1"/>
    </source>
</evidence>
<sequence>MNLPRGELVRSRVVSHPAAMLETVLERELTGYAVFEPQDSLLLDAEGHGIITFEAGIPTLVYHTGTNRGGSVALADLAMPGPYSIDLFRVSADELASVEGGETGNNANDWKIPPGMPAKRLAGDSELADRTRERAPPERKCLTSDRETDDPPSAVEAFLENDEKIDAIREQAREEAQRRAEEWGLNDQLGS</sequence>
<evidence type="ECO:0000256" key="1">
    <source>
        <dbReference type="SAM" id="MobiDB-lite"/>
    </source>
</evidence>
<dbReference type="Pfam" id="PF26239">
    <property type="entry name" value="DUF8054"/>
    <property type="match status" value="1"/>
</dbReference>
<feature type="compositionally biased region" description="Basic and acidic residues" evidence="1">
    <location>
        <begin position="121"/>
        <end position="146"/>
    </location>
</feature>
<dbReference type="InterPro" id="IPR058367">
    <property type="entry name" value="DUF8054"/>
</dbReference>
<dbReference type="OrthoDB" id="267121at2157"/>
<feature type="domain" description="DUF8054" evidence="2">
    <location>
        <begin position="2"/>
        <end position="185"/>
    </location>
</feature>
<feature type="region of interest" description="Disordered" evidence="1">
    <location>
        <begin position="99"/>
        <end position="191"/>
    </location>
</feature>
<dbReference type="AlphaFoldDB" id="A0A1N6W1H0"/>
<protein>
    <recommendedName>
        <fullName evidence="2">DUF8054 domain-containing protein</fullName>
    </recommendedName>
</protein>
<evidence type="ECO:0000313" key="4">
    <source>
        <dbReference type="Proteomes" id="UP000186914"/>
    </source>
</evidence>
<feature type="compositionally biased region" description="Basic and acidic residues" evidence="1">
    <location>
        <begin position="161"/>
        <end position="182"/>
    </location>
</feature>
<gene>
    <name evidence="3" type="ORF">SAMN05421858_0563</name>
</gene>
<keyword evidence="4" id="KW-1185">Reference proteome</keyword>